<dbReference type="PROSITE" id="PS51257">
    <property type="entry name" value="PROKAR_LIPOPROTEIN"/>
    <property type="match status" value="1"/>
</dbReference>
<protein>
    <submittedName>
        <fullName evidence="1">Uncharacterized protein</fullName>
    </submittedName>
</protein>
<keyword evidence="2" id="KW-1185">Reference proteome</keyword>
<dbReference type="EMBL" id="JBFXLU010000255">
    <property type="protein sequence ID" value="KAL2832747.1"/>
    <property type="molecule type" value="Genomic_DNA"/>
</dbReference>
<accession>A0ABR4IY90</accession>
<comment type="caution">
    <text evidence="1">The sequence shown here is derived from an EMBL/GenBank/DDBJ whole genome shotgun (WGS) entry which is preliminary data.</text>
</comment>
<proteinExistence type="predicted"/>
<organism evidence="1 2">
    <name type="scientific">Aspergillus pseudoustus</name>
    <dbReference type="NCBI Taxonomy" id="1810923"/>
    <lineage>
        <taxon>Eukaryota</taxon>
        <taxon>Fungi</taxon>
        <taxon>Dikarya</taxon>
        <taxon>Ascomycota</taxon>
        <taxon>Pezizomycotina</taxon>
        <taxon>Eurotiomycetes</taxon>
        <taxon>Eurotiomycetidae</taxon>
        <taxon>Eurotiales</taxon>
        <taxon>Aspergillaceae</taxon>
        <taxon>Aspergillus</taxon>
        <taxon>Aspergillus subgen. Nidulantes</taxon>
    </lineage>
</organism>
<reference evidence="1 2" key="1">
    <citation type="submission" date="2024-07" db="EMBL/GenBank/DDBJ databases">
        <title>Section-level genome sequencing and comparative genomics of Aspergillus sections Usti and Cavernicolus.</title>
        <authorList>
            <consortium name="Lawrence Berkeley National Laboratory"/>
            <person name="Nybo J.L."/>
            <person name="Vesth T.C."/>
            <person name="Theobald S."/>
            <person name="Frisvad J.C."/>
            <person name="Larsen T.O."/>
            <person name="Kjaerboelling I."/>
            <person name="Rothschild-Mancinelli K."/>
            <person name="Lyhne E.K."/>
            <person name="Kogle M.E."/>
            <person name="Barry K."/>
            <person name="Clum A."/>
            <person name="Na H."/>
            <person name="Ledsgaard L."/>
            <person name="Lin J."/>
            <person name="Lipzen A."/>
            <person name="Kuo A."/>
            <person name="Riley R."/>
            <person name="Mondo S."/>
            <person name="Labutti K."/>
            <person name="Haridas S."/>
            <person name="Pangalinan J."/>
            <person name="Salamov A.A."/>
            <person name="Simmons B.A."/>
            <person name="Magnuson J.K."/>
            <person name="Chen J."/>
            <person name="Drula E."/>
            <person name="Henrissat B."/>
            <person name="Wiebenga A."/>
            <person name="Lubbers R.J."/>
            <person name="Gomes A.C."/>
            <person name="Makela M.R."/>
            <person name="Stajich J."/>
            <person name="Grigoriev I.V."/>
            <person name="Mortensen U.H."/>
            <person name="De Vries R.P."/>
            <person name="Baker S.E."/>
            <person name="Andersen M.R."/>
        </authorList>
    </citation>
    <scope>NUCLEOTIDE SEQUENCE [LARGE SCALE GENOMIC DNA]</scope>
    <source>
        <strain evidence="1 2">CBS 123904</strain>
    </source>
</reference>
<sequence length="62" mass="7086">MVVRHGAWGLPGQGEGSLTAALLMVGCRLTLIVVRRIDIQIGRVDIRIRRLNLRRRWALLRL</sequence>
<dbReference type="Proteomes" id="UP001610446">
    <property type="component" value="Unassembled WGS sequence"/>
</dbReference>
<name>A0ABR4IY90_9EURO</name>
<evidence type="ECO:0000313" key="2">
    <source>
        <dbReference type="Proteomes" id="UP001610446"/>
    </source>
</evidence>
<gene>
    <name evidence="1" type="ORF">BJY01DRAFT_225688</name>
</gene>
<evidence type="ECO:0000313" key="1">
    <source>
        <dbReference type="EMBL" id="KAL2832747.1"/>
    </source>
</evidence>